<organism evidence="2 3">
    <name type="scientific">Lentinus brumalis</name>
    <dbReference type="NCBI Taxonomy" id="2498619"/>
    <lineage>
        <taxon>Eukaryota</taxon>
        <taxon>Fungi</taxon>
        <taxon>Dikarya</taxon>
        <taxon>Basidiomycota</taxon>
        <taxon>Agaricomycotina</taxon>
        <taxon>Agaricomycetes</taxon>
        <taxon>Polyporales</taxon>
        <taxon>Polyporaceae</taxon>
        <taxon>Lentinus</taxon>
    </lineage>
</organism>
<dbReference type="InterPro" id="IPR041457">
    <property type="entry name" value="CxC2_KDZ-assoc"/>
</dbReference>
<keyword evidence="3" id="KW-1185">Reference proteome</keyword>
<proteinExistence type="predicted"/>
<evidence type="ECO:0000313" key="2">
    <source>
        <dbReference type="EMBL" id="RDX45950.1"/>
    </source>
</evidence>
<accession>A0A371D077</accession>
<name>A0A371D077_9APHY</name>
<protein>
    <recommendedName>
        <fullName evidence="1">CxC2-like cysteine cluster KDZ transposase-associated domain-containing protein</fullName>
    </recommendedName>
</protein>
<dbReference type="AlphaFoldDB" id="A0A371D077"/>
<dbReference type="EMBL" id="KZ857432">
    <property type="protein sequence ID" value="RDX45950.1"/>
    <property type="molecule type" value="Genomic_DNA"/>
</dbReference>
<feature type="domain" description="CxC2-like cysteine cluster KDZ transposase-associated" evidence="1">
    <location>
        <begin position="91"/>
        <end position="200"/>
    </location>
</feature>
<dbReference type="Pfam" id="PF18758">
    <property type="entry name" value="KDZ"/>
    <property type="match status" value="1"/>
</dbReference>
<dbReference type="PANTHER" id="PTHR33096:SF1">
    <property type="entry name" value="CXC1-LIKE CYSTEINE CLUSTER ASSOCIATED WITH KDZ TRANSPOSASES DOMAIN-CONTAINING PROTEIN"/>
    <property type="match status" value="1"/>
</dbReference>
<dbReference type="PANTHER" id="PTHR33096">
    <property type="entry name" value="CXC2 DOMAIN-CONTAINING PROTEIN"/>
    <property type="match status" value="1"/>
</dbReference>
<feature type="non-terminal residue" evidence="2">
    <location>
        <position position="930"/>
    </location>
</feature>
<dbReference type="Pfam" id="PF18803">
    <property type="entry name" value="CxC2"/>
    <property type="match status" value="1"/>
</dbReference>
<reference evidence="2 3" key="1">
    <citation type="journal article" date="2018" name="Biotechnol. Biofuels">
        <title>Integrative visual omics of the white-rot fungus Polyporus brumalis exposes the biotechnological potential of its oxidative enzymes for delignifying raw plant biomass.</title>
        <authorList>
            <person name="Miyauchi S."/>
            <person name="Rancon A."/>
            <person name="Drula E."/>
            <person name="Hage H."/>
            <person name="Chaduli D."/>
            <person name="Favel A."/>
            <person name="Grisel S."/>
            <person name="Henrissat B."/>
            <person name="Herpoel-Gimbert I."/>
            <person name="Ruiz-Duenas F.J."/>
            <person name="Chevret D."/>
            <person name="Hainaut M."/>
            <person name="Lin J."/>
            <person name="Wang M."/>
            <person name="Pangilinan J."/>
            <person name="Lipzen A."/>
            <person name="Lesage-Meessen L."/>
            <person name="Navarro D."/>
            <person name="Riley R."/>
            <person name="Grigoriev I.V."/>
            <person name="Zhou S."/>
            <person name="Raouche S."/>
            <person name="Rosso M.N."/>
        </authorList>
    </citation>
    <scope>NUCLEOTIDE SEQUENCE [LARGE SCALE GENOMIC DNA]</scope>
    <source>
        <strain evidence="2 3">BRFM 1820</strain>
    </source>
</reference>
<sequence>PSARMSQYLQNWSVPARAAVLERETGPPADASCETCGRDIQTGEECAYRCFDCFHPCLECRSCAVLYHRRNPFHRVERWDRAAGFWERISLGELQLTINLGHQRGVPCPLNPGTRRVTVVHSHGIHTYNLRFCLCPQPDTLLKTPEPIQLIRHGMWPGSWKQPATAYTISCLRDHHLLSLQSQISAQDYVTYLERCTDNVCPSDVTDRYREFMIAAREFSFMRMTKRFDVQPSDALEAGCLAVLCPACPQPGINMDPRWDGGRPEGQEFIDALFHTTDGNFQQNQKMKPLDPDDVALTMGACFFANEKDFATYQSLRTNVTKESTTCHKFGAMGYGTYTGRVSGTVGLSCARHMFVLPTGTVDLTAGEAYAYVDWVQLCGLQRWMKLRLHVAGYDINCQYRINFASRMQSIRERFSFLSSIPYTHFPPTLIAVGKFHLAAHIPSCRFKFSYNFLPGVGMTDGEASERIWADGNELASNSKEMTSGHRHDYHNDAYNDFNVRKVHSMPRELTRKYVRAEKQHAAAEAHLASVSAGMKPEDVEVMKAEEKAWLAAVVDMKNHKTLTNPYELSIERAPTTKELLASAAKTRTHAGRDAMGVLDTVDDLLDAIEDSDGTEDTLHELTTAKNELLGRIADWTENYNMYLQPALEHAAQDVVDNLADVRPSPLHERFPLREQPVPMPEITGRIARAELGLPPIRSATKKDEIWQEVVALDIPLASSFDARVLEQEAVEALVGWEKKVRESQANDALNDLRTHIVTTEVLKLKKIEAPDTRMTTRMGKKIRRKHDEVVAAADEYRRARVALVALGMDEQDPFFRPLRKRDLTKFTMSSEHQTLGESSKGVSWIWEDFSFVDAGSQDERQQAFMREVRRVHWFRTSALYQRWAEEKKLVTEEMFRTVRFFRHFRLRWSGTAQGYEAAGEKAAAAYAKK</sequence>
<gene>
    <name evidence="2" type="ORF">OH76DRAFT_1356862</name>
</gene>
<dbReference type="InterPro" id="IPR040521">
    <property type="entry name" value="KDZ"/>
</dbReference>
<dbReference type="Proteomes" id="UP000256964">
    <property type="component" value="Unassembled WGS sequence"/>
</dbReference>
<evidence type="ECO:0000313" key="3">
    <source>
        <dbReference type="Proteomes" id="UP000256964"/>
    </source>
</evidence>
<evidence type="ECO:0000259" key="1">
    <source>
        <dbReference type="Pfam" id="PF18803"/>
    </source>
</evidence>
<dbReference type="OrthoDB" id="2742161at2759"/>